<dbReference type="InterPro" id="IPR001810">
    <property type="entry name" value="F-box_dom"/>
</dbReference>
<feature type="domain" description="F-box" evidence="1">
    <location>
        <begin position="1"/>
        <end position="27"/>
    </location>
</feature>
<sequence length="444" mass="49829">MDLLSLPDEVILKALEGLSIQDIVNVAAHRRLGASQQPLEPRSAAVFDIYSIRFQDPKAQLPSFRDATAPPTNFFIHDNIIAFQFLTSLFVLLLGTSGVIVEHFELNLGNHETLYTIDYQLTHNGDFLIVASVAVYTGRLTVHEDNIMPGEFGQRIEHCDHSFSLYGSALLTLRDPYLVLATAPDFILIDWRQKTGVRLMRQNPVPSSRNPWNASPGAVSVRIGQVLQTSPIWEIPYTYKHIHGPSSDSHALSTKFEGLKLGIARRRTPSNNRAILPKSFHRWDLDLEFVVSPFNFNPNILMDPGRIVPKDDMINEVNLELSDNTTRTHSLTLSPPFHQDCAMPLKGDWVSSMIFEVRAREHHVSESGVVMVVPKFEDGNGHGCCWVRLGLPAPLKAKLPSREGPNVPVIGWPGAYWSASPCVFDLYTAKMYLWHPDGLHVLQY</sequence>
<gene>
    <name evidence="2" type="ORF">SISNIDRAFT_509924</name>
</gene>
<dbReference type="AlphaFoldDB" id="A0A164TZZ0"/>
<proteinExistence type="predicted"/>
<evidence type="ECO:0000313" key="3">
    <source>
        <dbReference type="Proteomes" id="UP000076722"/>
    </source>
</evidence>
<accession>A0A164TZZ0</accession>
<evidence type="ECO:0000313" key="2">
    <source>
        <dbReference type="EMBL" id="KZS92790.1"/>
    </source>
</evidence>
<evidence type="ECO:0000259" key="1">
    <source>
        <dbReference type="PROSITE" id="PS50181"/>
    </source>
</evidence>
<dbReference type="PROSITE" id="PS50181">
    <property type="entry name" value="FBOX"/>
    <property type="match status" value="1"/>
</dbReference>
<protein>
    <recommendedName>
        <fullName evidence="1">F-box domain-containing protein</fullName>
    </recommendedName>
</protein>
<reference evidence="2 3" key="1">
    <citation type="journal article" date="2016" name="Mol. Biol. Evol.">
        <title>Comparative Genomics of Early-Diverging Mushroom-Forming Fungi Provides Insights into the Origins of Lignocellulose Decay Capabilities.</title>
        <authorList>
            <person name="Nagy L.G."/>
            <person name="Riley R."/>
            <person name="Tritt A."/>
            <person name="Adam C."/>
            <person name="Daum C."/>
            <person name="Floudas D."/>
            <person name="Sun H."/>
            <person name="Yadav J.S."/>
            <person name="Pangilinan J."/>
            <person name="Larsson K.H."/>
            <person name="Matsuura K."/>
            <person name="Barry K."/>
            <person name="Labutti K."/>
            <person name="Kuo R."/>
            <person name="Ohm R.A."/>
            <person name="Bhattacharya S.S."/>
            <person name="Shirouzu T."/>
            <person name="Yoshinaga Y."/>
            <person name="Martin F.M."/>
            <person name="Grigoriev I.V."/>
            <person name="Hibbett D.S."/>
        </authorList>
    </citation>
    <scope>NUCLEOTIDE SEQUENCE [LARGE SCALE GENOMIC DNA]</scope>
    <source>
        <strain evidence="2 3">HHB9708</strain>
    </source>
</reference>
<dbReference type="Proteomes" id="UP000076722">
    <property type="component" value="Unassembled WGS sequence"/>
</dbReference>
<dbReference type="EMBL" id="KV419409">
    <property type="protein sequence ID" value="KZS92790.1"/>
    <property type="molecule type" value="Genomic_DNA"/>
</dbReference>
<name>A0A164TZZ0_9AGAM</name>
<keyword evidence="3" id="KW-1185">Reference proteome</keyword>
<organism evidence="2 3">
    <name type="scientific">Sistotremastrum niveocremeum HHB9708</name>
    <dbReference type="NCBI Taxonomy" id="1314777"/>
    <lineage>
        <taxon>Eukaryota</taxon>
        <taxon>Fungi</taxon>
        <taxon>Dikarya</taxon>
        <taxon>Basidiomycota</taxon>
        <taxon>Agaricomycotina</taxon>
        <taxon>Agaricomycetes</taxon>
        <taxon>Sistotremastrales</taxon>
        <taxon>Sistotremastraceae</taxon>
        <taxon>Sertulicium</taxon>
        <taxon>Sertulicium niveocremeum</taxon>
    </lineage>
</organism>